<dbReference type="Proteomes" id="UP000070121">
    <property type="component" value="Unassembled WGS sequence"/>
</dbReference>
<organism evidence="1 2">
    <name type="scientific">Colletotrichum salicis</name>
    <dbReference type="NCBI Taxonomy" id="1209931"/>
    <lineage>
        <taxon>Eukaryota</taxon>
        <taxon>Fungi</taxon>
        <taxon>Dikarya</taxon>
        <taxon>Ascomycota</taxon>
        <taxon>Pezizomycotina</taxon>
        <taxon>Sordariomycetes</taxon>
        <taxon>Hypocreomycetidae</taxon>
        <taxon>Glomerellales</taxon>
        <taxon>Glomerellaceae</taxon>
        <taxon>Colletotrichum</taxon>
        <taxon>Colletotrichum acutatum species complex</taxon>
    </lineage>
</organism>
<reference evidence="1 2" key="1">
    <citation type="submission" date="2014-02" db="EMBL/GenBank/DDBJ databases">
        <title>The genome sequence of Colletotrichum salicis CBS 607.94.</title>
        <authorList>
            <person name="Baroncelli R."/>
            <person name="Thon M.R."/>
        </authorList>
    </citation>
    <scope>NUCLEOTIDE SEQUENCE [LARGE SCALE GENOMIC DNA]</scope>
    <source>
        <strain evidence="1 2">CBS 607.94</strain>
    </source>
</reference>
<protein>
    <submittedName>
        <fullName evidence="1">Uncharacterized protein</fullName>
    </submittedName>
</protein>
<keyword evidence="2" id="KW-1185">Reference proteome</keyword>
<dbReference type="OrthoDB" id="10426197at2759"/>
<dbReference type="EMBL" id="JFFI01001726">
    <property type="protein sequence ID" value="KXH55429.1"/>
    <property type="molecule type" value="Genomic_DNA"/>
</dbReference>
<evidence type="ECO:0000313" key="1">
    <source>
        <dbReference type="EMBL" id="KXH55429.1"/>
    </source>
</evidence>
<accession>A0A135U4U2</accession>
<dbReference type="AlphaFoldDB" id="A0A135U4U2"/>
<sequence length="186" mass="20754">MVLTVAVQNSTGPRQWHFSPHFEAIQTHLNTAFPLAATFFNSHASPRSPSFQVLGADWSRQLETRRGIDFLLRLRYIVRTAAHITKRSFRKGSLVSVRASRRWWKGKSTAFGHALTPGRPIVAAPNSFQLAPEAEVVLPSVVHGINIWKRVLVQGAKARPRPDGNFKRLFRSRLSALDLALNVVGG</sequence>
<proteinExistence type="predicted"/>
<gene>
    <name evidence="1" type="ORF">CSAL01_05066</name>
</gene>
<name>A0A135U4U2_9PEZI</name>
<comment type="caution">
    <text evidence="1">The sequence shown here is derived from an EMBL/GenBank/DDBJ whole genome shotgun (WGS) entry which is preliminary data.</text>
</comment>
<evidence type="ECO:0000313" key="2">
    <source>
        <dbReference type="Proteomes" id="UP000070121"/>
    </source>
</evidence>